<protein>
    <recommendedName>
        <fullName evidence="4">Sorbitol dehydrogenase</fullName>
    </recommendedName>
</protein>
<gene>
    <name evidence="2" type="ORF">GT348_00915</name>
</gene>
<evidence type="ECO:0000313" key="2">
    <source>
        <dbReference type="EMBL" id="QHI95061.1"/>
    </source>
</evidence>
<dbReference type="InterPro" id="IPR006311">
    <property type="entry name" value="TAT_signal"/>
</dbReference>
<keyword evidence="1" id="KW-0732">Signal</keyword>
<reference evidence="2 3" key="1">
    <citation type="submission" date="2020-01" db="EMBL/GenBank/DDBJ databases">
        <title>Genome sequencing of strain KACC 21507.</title>
        <authorList>
            <person name="Heo J."/>
            <person name="Kim S.-J."/>
            <person name="Kim J.-S."/>
            <person name="Hong S.-B."/>
            <person name="Kwon S.-W."/>
        </authorList>
    </citation>
    <scope>NUCLEOTIDE SEQUENCE [LARGE SCALE GENOMIC DNA]</scope>
    <source>
        <strain evidence="2 3">KACC 21507</strain>
    </source>
</reference>
<proteinExistence type="predicted"/>
<evidence type="ECO:0000313" key="3">
    <source>
        <dbReference type="Proteomes" id="UP000463975"/>
    </source>
</evidence>
<keyword evidence="3" id="KW-1185">Reference proteome</keyword>
<dbReference type="InterPro" id="IPR024651">
    <property type="entry name" value="FAD-SLDH_ssu"/>
</dbReference>
<feature type="signal peptide" evidence="1">
    <location>
        <begin position="1"/>
        <end position="28"/>
    </location>
</feature>
<dbReference type="PROSITE" id="PS51318">
    <property type="entry name" value="TAT"/>
    <property type="match status" value="1"/>
</dbReference>
<feature type="chain" id="PRO_5026896397" description="Sorbitol dehydrogenase" evidence="1">
    <location>
        <begin position="29"/>
        <end position="169"/>
    </location>
</feature>
<accession>A0A6P1NJL9</accession>
<dbReference type="KEGG" id="bomb:GT348_00915"/>
<dbReference type="Proteomes" id="UP000463975">
    <property type="component" value="Chromosome"/>
</dbReference>
<name>A0A6P1NJL9_9PROT</name>
<dbReference type="EMBL" id="CP047652">
    <property type="protein sequence ID" value="QHI95061.1"/>
    <property type="molecule type" value="Genomic_DNA"/>
</dbReference>
<evidence type="ECO:0008006" key="4">
    <source>
        <dbReference type="Google" id="ProtNLM"/>
    </source>
</evidence>
<dbReference type="Pfam" id="PF12318">
    <property type="entry name" value="FAD-SLDH"/>
    <property type="match status" value="1"/>
</dbReference>
<dbReference type="RefSeq" id="WP_160618139.1">
    <property type="nucleotide sequence ID" value="NZ_CP047652.1"/>
</dbReference>
<evidence type="ECO:0000256" key="1">
    <source>
        <dbReference type="SAM" id="SignalP"/>
    </source>
</evidence>
<dbReference type="AlphaFoldDB" id="A0A6P1NJL9"/>
<organism evidence="2 3">
    <name type="scientific">Aristophania vespae</name>
    <dbReference type="NCBI Taxonomy" id="2697033"/>
    <lineage>
        <taxon>Bacteria</taxon>
        <taxon>Pseudomonadati</taxon>
        <taxon>Pseudomonadota</taxon>
        <taxon>Alphaproteobacteria</taxon>
        <taxon>Acetobacterales</taxon>
        <taxon>Acetobacteraceae</taxon>
        <taxon>Aristophania</taxon>
    </lineage>
</organism>
<sequence>MRGLSRRDLLKSSACLGAMLMLCRPSFAAQTQSFDFLELSEFLTGRKNLNANIAARAYAALTAEDSSFAAKVARLDKTIRHENLHDMTEFSAFASRYPDLQPIAIKIISAWYLGYTGTPSMNILKDDARFVTYENALMYEPTIDATVIPSFSRGHTNYWGKPPSSLATD</sequence>